<proteinExistence type="predicted"/>
<reference evidence="4" key="2">
    <citation type="journal article" date="2023" name="IMA Fungus">
        <title>Comparative genomic study of the Penicillium genus elucidates a diverse pangenome and 15 lateral gene transfer events.</title>
        <authorList>
            <person name="Petersen C."/>
            <person name="Sorensen T."/>
            <person name="Nielsen M.R."/>
            <person name="Sondergaard T.E."/>
            <person name="Sorensen J.L."/>
            <person name="Fitzpatrick D.A."/>
            <person name="Frisvad J.C."/>
            <person name="Nielsen K.L."/>
        </authorList>
    </citation>
    <scope>NUCLEOTIDE SEQUENCE</scope>
    <source>
        <strain evidence="4">IBT 16849</strain>
    </source>
</reference>
<gene>
    <name evidence="4" type="ORF">N7472_009117</name>
</gene>
<dbReference type="OrthoDB" id="329835at2759"/>
<evidence type="ECO:0000256" key="1">
    <source>
        <dbReference type="ARBA" id="ARBA00022450"/>
    </source>
</evidence>
<dbReference type="SUPFAM" id="SSF56801">
    <property type="entry name" value="Acetyl-CoA synthetase-like"/>
    <property type="match status" value="1"/>
</dbReference>
<dbReference type="InterPro" id="IPR036291">
    <property type="entry name" value="NAD(P)-bd_dom_sf"/>
</dbReference>
<organism evidence="4 5">
    <name type="scientific">Penicillium cf. griseofulvum</name>
    <dbReference type="NCBI Taxonomy" id="2972120"/>
    <lineage>
        <taxon>Eukaryota</taxon>
        <taxon>Fungi</taxon>
        <taxon>Dikarya</taxon>
        <taxon>Ascomycota</taxon>
        <taxon>Pezizomycotina</taxon>
        <taxon>Eurotiomycetes</taxon>
        <taxon>Eurotiomycetidae</taxon>
        <taxon>Eurotiales</taxon>
        <taxon>Aspergillaceae</taxon>
        <taxon>Penicillium</taxon>
    </lineage>
</organism>
<evidence type="ECO:0000313" key="4">
    <source>
        <dbReference type="EMBL" id="KAJ5190103.1"/>
    </source>
</evidence>
<dbReference type="SUPFAM" id="SSF51735">
    <property type="entry name" value="NAD(P)-binding Rossmann-fold domains"/>
    <property type="match status" value="1"/>
</dbReference>
<name>A0A9W9M5Z5_9EURO</name>
<evidence type="ECO:0000313" key="5">
    <source>
        <dbReference type="Proteomes" id="UP001150879"/>
    </source>
</evidence>
<reference evidence="4" key="1">
    <citation type="submission" date="2022-11" db="EMBL/GenBank/DDBJ databases">
        <authorList>
            <person name="Petersen C."/>
        </authorList>
    </citation>
    <scope>NUCLEOTIDE SEQUENCE</scope>
    <source>
        <strain evidence="4">IBT 16849</strain>
    </source>
</reference>
<dbReference type="InterPro" id="IPR029063">
    <property type="entry name" value="SAM-dependent_MTases_sf"/>
</dbReference>
<dbReference type="Proteomes" id="UP001150879">
    <property type="component" value="Unassembled WGS sequence"/>
</dbReference>
<keyword evidence="4" id="KW-0378">Hydrolase</keyword>
<protein>
    <submittedName>
        <fullName evidence="4">Acyl transferase/acyl hydrolase/lysophospholipase</fullName>
    </submittedName>
</protein>
<dbReference type="InterPro" id="IPR045851">
    <property type="entry name" value="AMP-bd_C_sf"/>
</dbReference>
<keyword evidence="2" id="KW-0597">Phosphoprotein</keyword>
<comment type="caution">
    <text evidence="4">The sequence shown here is derived from an EMBL/GenBank/DDBJ whole genome shotgun (WGS) entry which is preliminary data.</text>
</comment>
<keyword evidence="4" id="KW-0808">Transferase</keyword>
<dbReference type="SUPFAM" id="SSF53335">
    <property type="entry name" value="S-adenosyl-L-methionine-dependent methyltransferases"/>
    <property type="match status" value="1"/>
</dbReference>
<keyword evidence="1" id="KW-0596">Phosphopantetheine</keyword>
<dbReference type="GO" id="GO:0016787">
    <property type="term" value="F:hydrolase activity"/>
    <property type="evidence" value="ECO:0007669"/>
    <property type="project" value="UniProtKB-KW"/>
</dbReference>
<dbReference type="Gene3D" id="3.40.50.720">
    <property type="entry name" value="NAD(P)-binding Rossmann-like Domain"/>
    <property type="match status" value="1"/>
</dbReference>
<keyword evidence="5" id="KW-1185">Reference proteome</keyword>
<sequence length="641" mass="69809">MSYRESRPTGDTLWQYQTRALLENVYANAPIFETGTVSLTQYLLAVFQAFGERRPIRVLELGAGTGGTTNRLVEALIITGKEFEYTFTDISASLSSLEAYPSSTLSLVSSTDGGAPKMAVNTHWRAKHKVYRSGDRGRLLLGGLLHCDGKLDGDSQVKLRGFHIELAEIEKVLMACASGALSQAVVTLRGEGEEKYLAAHLVFAPRYAEGDRIKTLTSLKKTVPLPSYMRPSVFAILEDIPKTVHGKIDRNTIQTLPIDSSGSSSTSVSLTSAEATLSKLWRDILPVDPGNLEHFRISLLLVATPSFLSSDSETAIPASLGNVTMSHRSHQNASLTVLLTGASGSLGRHLLSHLVRDATVARIILLVRDIARMKMVDGKNKVSIVEVDITLDQLGLSSDAYAAIVSNVDIGVHCAANRSFWDSYHTLQSINVQFVKSLVRLALLAGSSLHFMSSGRVTLYGDGVLPPKDGSDGYVGTKWAAERFLKRISTEKKLLMYVHRPVGVSRESNGGVDRGAVLQDLTRIMGRIGSRPSFEGVAGSIDVLPLNEVVSLVSETALTSTERQDQPKGSMPLEVVYHSARLRVFVKELSRHVEANDDLRQLPGLPILDWFGKAKVAGFAYFMAARELRMTSGGEELVSQR</sequence>
<accession>A0A9W9M5Z5</accession>
<feature type="domain" description="Thioester reductase (TE)" evidence="3">
    <location>
        <begin position="339"/>
        <end position="551"/>
    </location>
</feature>
<dbReference type="GO" id="GO:0016740">
    <property type="term" value="F:transferase activity"/>
    <property type="evidence" value="ECO:0007669"/>
    <property type="project" value="UniProtKB-KW"/>
</dbReference>
<evidence type="ECO:0000259" key="3">
    <source>
        <dbReference type="Pfam" id="PF07993"/>
    </source>
</evidence>
<dbReference type="Pfam" id="PF07993">
    <property type="entry name" value="NAD_binding_4"/>
    <property type="match status" value="1"/>
</dbReference>
<dbReference type="InterPro" id="IPR013120">
    <property type="entry name" value="FAR_NAD-bd"/>
</dbReference>
<dbReference type="AlphaFoldDB" id="A0A9W9M5Z5"/>
<dbReference type="PANTHER" id="PTHR44845">
    <property type="entry name" value="CARRIER DOMAIN-CONTAINING PROTEIN"/>
    <property type="match status" value="1"/>
</dbReference>
<evidence type="ECO:0000256" key="2">
    <source>
        <dbReference type="ARBA" id="ARBA00022553"/>
    </source>
</evidence>
<dbReference type="Gene3D" id="3.30.300.30">
    <property type="match status" value="1"/>
</dbReference>
<dbReference type="EMBL" id="JAPQKP010000005">
    <property type="protein sequence ID" value="KAJ5190103.1"/>
    <property type="molecule type" value="Genomic_DNA"/>
</dbReference>
<dbReference type="Gene3D" id="3.40.50.150">
    <property type="entry name" value="Vaccinia Virus protein VP39"/>
    <property type="match status" value="1"/>
</dbReference>
<dbReference type="PANTHER" id="PTHR44845:SF6">
    <property type="entry name" value="BETA-ALANINE-ACTIVATING ENZYME"/>
    <property type="match status" value="1"/>
</dbReference>